<dbReference type="Gene3D" id="3.40.50.2300">
    <property type="match status" value="1"/>
</dbReference>
<dbReference type="InterPro" id="IPR004358">
    <property type="entry name" value="Sig_transdc_His_kin-like_C"/>
</dbReference>
<dbReference type="InterPro" id="IPR036890">
    <property type="entry name" value="HATPase_C_sf"/>
</dbReference>
<dbReference type="EC" id="2.7.13.3" evidence="2"/>
<evidence type="ECO:0000259" key="7">
    <source>
        <dbReference type="PROSITE" id="PS50109"/>
    </source>
</evidence>
<dbReference type="Proteomes" id="UP000500938">
    <property type="component" value="Chromosome"/>
</dbReference>
<dbReference type="NCBIfam" id="TIGR00229">
    <property type="entry name" value="sensory_box"/>
    <property type="match status" value="1"/>
</dbReference>
<dbReference type="Gene3D" id="1.10.287.130">
    <property type="match status" value="1"/>
</dbReference>
<feature type="domain" description="Histidine kinase" evidence="7">
    <location>
        <begin position="170"/>
        <end position="395"/>
    </location>
</feature>
<dbReference type="InterPro" id="IPR003661">
    <property type="entry name" value="HisK_dim/P_dom"/>
</dbReference>
<evidence type="ECO:0000256" key="1">
    <source>
        <dbReference type="ARBA" id="ARBA00000085"/>
    </source>
</evidence>
<dbReference type="Pfam" id="PF00072">
    <property type="entry name" value="Response_reg"/>
    <property type="match status" value="1"/>
</dbReference>
<evidence type="ECO:0000256" key="5">
    <source>
        <dbReference type="ARBA" id="ARBA00022777"/>
    </source>
</evidence>
<dbReference type="Pfam" id="PF02518">
    <property type="entry name" value="HATPase_c"/>
    <property type="match status" value="1"/>
</dbReference>
<sequence>MDIGNASRNDGVQPTEPAEQTLLAREALFRTLAESSPTGVFLADAHGTPTYANQRLLDWFGLRLDEFATGRWLDCVHPADVAQVRAGMERSIGKAQSFDEEYRVVVDGHVRWIRVRTQAVMCPKGTTVIGQVGSVLDTTGERAAADERDRLQVQLEEVRRLESLGLLAGGVAHDFNNLLVGILGNASLARAVIPLDARGHEVLTDIEQAAHRASELTKHLLAYAGRARVERRTVIISDLVADVPRQVGAYIPSVVSLAIELPPSSPIVDGDETQLRRVLLSLITNSVEAFGDGHGRVDVTVSREHLDAAALSHVALGTSREPGWFAVITVRDTGIGMSADVQAKMFDPFFTTKGPGRGLGLASTLGILNGHDGAIGVTSQHGHGTTMRVLLPLVRGLTPYPGTPVIDAFARVESGVILLVDDDTGARTAARRILTRVGYTVVEAADGREALDLYDRMTEPPRGVVLDLAMPVMGGAECLRQLRLRGSVAPVLLISGYDAEDEAQGHVRRGEARFLQKPYTARGLLDALHDTLAPV</sequence>
<evidence type="ECO:0000259" key="9">
    <source>
        <dbReference type="PROSITE" id="PS50112"/>
    </source>
</evidence>
<keyword evidence="4" id="KW-0808">Transferase</keyword>
<dbReference type="Pfam" id="PF08447">
    <property type="entry name" value="PAS_3"/>
    <property type="match status" value="1"/>
</dbReference>
<gene>
    <name evidence="10" type="ORF">HKW67_01555</name>
</gene>
<dbReference type="RefSeq" id="WP_171223723.1">
    <property type="nucleotide sequence ID" value="NZ_CP053085.1"/>
</dbReference>
<dbReference type="SMART" id="SM00387">
    <property type="entry name" value="HATPase_c"/>
    <property type="match status" value="1"/>
</dbReference>
<dbReference type="InterPro" id="IPR011006">
    <property type="entry name" value="CheY-like_superfamily"/>
</dbReference>
<evidence type="ECO:0000313" key="11">
    <source>
        <dbReference type="Proteomes" id="UP000500938"/>
    </source>
</evidence>
<dbReference type="InterPro" id="IPR003594">
    <property type="entry name" value="HATPase_dom"/>
</dbReference>
<dbReference type="SUPFAM" id="SSF55874">
    <property type="entry name" value="ATPase domain of HSP90 chaperone/DNA topoisomerase II/histidine kinase"/>
    <property type="match status" value="1"/>
</dbReference>
<evidence type="ECO:0000259" key="8">
    <source>
        <dbReference type="PROSITE" id="PS50110"/>
    </source>
</evidence>
<dbReference type="Gene3D" id="3.30.450.20">
    <property type="entry name" value="PAS domain"/>
    <property type="match status" value="1"/>
</dbReference>
<dbReference type="InterPro" id="IPR013655">
    <property type="entry name" value="PAS_fold_3"/>
</dbReference>
<name>A0A6M4IL88_9BACT</name>
<evidence type="ECO:0000256" key="4">
    <source>
        <dbReference type="ARBA" id="ARBA00022679"/>
    </source>
</evidence>
<dbReference type="PANTHER" id="PTHR43304">
    <property type="entry name" value="PHYTOCHROME-LIKE PROTEIN CPH1"/>
    <property type="match status" value="1"/>
</dbReference>
<feature type="domain" description="PAS" evidence="9">
    <location>
        <begin position="25"/>
        <end position="95"/>
    </location>
</feature>
<dbReference type="CDD" id="cd00130">
    <property type="entry name" value="PAS"/>
    <property type="match status" value="1"/>
</dbReference>
<dbReference type="AlphaFoldDB" id="A0A6M4IL88"/>
<dbReference type="InterPro" id="IPR001789">
    <property type="entry name" value="Sig_transdc_resp-reg_receiver"/>
</dbReference>
<organism evidence="10 11">
    <name type="scientific">Gemmatimonas groenlandica</name>
    <dbReference type="NCBI Taxonomy" id="2732249"/>
    <lineage>
        <taxon>Bacteria</taxon>
        <taxon>Pseudomonadati</taxon>
        <taxon>Gemmatimonadota</taxon>
        <taxon>Gemmatimonadia</taxon>
        <taxon>Gemmatimonadales</taxon>
        <taxon>Gemmatimonadaceae</taxon>
        <taxon>Gemmatimonas</taxon>
    </lineage>
</organism>
<evidence type="ECO:0000313" key="10">
    <source>
        <dbReference type="EMBL" id="QJR34297.1"/>
    </source>
</evidence>
<evidence type="ECO:0000256" key="3">
    <source>
        <dbReference type="ARBA" id="ARBA00022553"/>
    </source>
</evidence>
<dbReference type="InterPro" id="IPR035965">
    <property type="entry name" value="PAS-like_dom_sf"/>
</dbReference>
<proteinExistence type="predicted"/>
<dbReference type="SUPFAM" id="SSF52172">
    <property type="entry name" value="CheY-like"/>
    <property type="match status" value="1"/>
</dbReference>
<dbReference type="InterPro" id="IPR005467">
    <property type="entry name" value="His_kinase_dom"/>
</dbReference>
<feature type="domain" description="Response regulatory" evidence="8">
    <location>
        <begin position="416"/>
        <end position="532"/>
    </location>
</feature>
<dbReference type="Gene3D" id="3.30.565.10">
    <property type="entry name" value="Histidine kinase-like ATPase, C-terminal domain"/>
    <property type="match status" value="1"/>
</dbReference>
<keyword evidence="11" id="KW-1185">Reference proteome</keyword>
<dbReference type="SUPFAM" id="SSF47384">
    <property type="entry name" value="Homodimeric domain of signal transducing histidine kinase"/>
    <property type="match status" value="1"/>
</dbReference>
<keyword evidence="5" id="KW-0418">Kinase</keyword>
<dbReference type="InterPro" id="IPR052162">
    <property type="entry name" value="Sensor_kinase/Photoreceptor"/>
</dbReference>
<dbReference type="SMART" id="SM00091">
    <property type="entry name" value="PAS"/>
    <property type="match status" value="1"/>
</dbReference>
<dbReference type="PANTHER" id="PTHR43304:SF1">
    <property type="entry name" value="PAC DOMAIN-CONTAINING PROTEIN"/>
    <property type="match status" value="1"/>
</dbReference>
<evidence type="ECO:0000256" key="2">
    <source>
        <dbReference type="ARBA" id="ARBA00012438"/>
    </source>
</evidence>
<accession>A0A6M4IL88</accession>
<comment type="catalytic activity">
    <reaction evidence="1">
        <text>ATP + protein L-histidine = ADP + protein N-phospho-L-histidine.</text>
        <dbReference type="EC" id="2.7.13.3"/>
    </reaction>
</comment>
<reference evidence="10 11" key="1">
    <citation type="submission" date="2020-05" db="EMBL/GenBank/DDBJ databases">
        <title>Complete genome sequence of Gemmatimonas greenlandica TET16.</title>
        <authorList>
            <person name="Zeng Y."/>
        </authorList>
    </citation>
    <scope>NUCLEOTIDE SEQUENCE [LARGE SCALE GENOMIC DNA]</scope>
    <source>
        <strain evidence="10 11">TET16</strain>
    </source>
</reference>
<feature type="modified residue" description="4-aspartylphosphate" evidence="6">
    <location>
        <position position="467"/>
    </location>
</feature>
<dbReference type="SMART" id="SM00448">
    <property type="entry name" value="REC"/>
    <property type="match status" value="1"/>
</dbReference>
<dbReference type="InterPro" id="IPR000014">
    <property type="entry name" value="PAS"/>
</dbReference>
<dbReference type="PRINTS" id="PR00344">
    <property type="entry name" value="BCTRLSENSOR"/>
</dbReference>
<dbReference type="CDD" id="cd00156">
    <property type="entry name" value="REC"/>
    <property type="match status" value="1"/>
</dbReference>
<dbReference type="InterPro" id="IPR036097">
    <property type="entry name" value="HisK_dim/P_sf"/>
</dbReference>
<protein>
    <recommendedName>
        <fullName evidence="2">histidine kinase</fullName>
        <ecNumber evidence="2">2.7.13.3</ecNumber>
    </recommendedName>
</protein>
<dbReference type="GO" id="GO:0000155">
    <property type="term" value="F:phosphorelay sensor kinase activity"/>
    <property type="evidence" value="ECO:0007669"/>
    <property type="project" value="InterPro"/>
</dbReference>
<keyword evidence="3 6" id="KW-0597">Phosphoprotein</keyword>
<dbReference type="PROSITE" id="PS50109">
    <property type="entry name" value="HIS_KIN"/>
    <property type="match status" value="1"/>
</dbReference>
<dbReference type="EMBL" id="CP053085">
    <property type="protein sequence ID" value="QJR34297.1"/>
    <property type="molecule type" value="Genomic_DNA"/>
</dbReference>
<dbReference type="SUPFAM" id="SSF55785">
    <property type="entry name" value="PYP-like sensor domain (PAS domain)"/>
    <property type="match status" value="1"/>
</dbReference>
<evidence type="ECO:0000256" key="6">
    <source>
        <dbReference type="PROSITE-ProRule" id="PRU00169"/>
    </source>
</evidence>
<dbReference type="KEGG" id="ggr:HKW67_01555"/>
<dbReference type="PROSITE" id="PS50112">
    <property type="entry name" value="PAS"/>
    <property type="match status" value="1"/>
</dbReference>
<dbReference type="CDD" id="cd00082">
    <property type="entry name" value="HisKA"/>
    <property type="match status" value="1"/>
</dbReference>
<dbReference type="PROSITE" id="PS50110">
    <property type="entry name" value="RESPONSE_REGULATORY"/>
    <property type="match status" value="1"/>
</dbReference>